<dbReference type="InterPro" id="IPR044016">
    <property type="entry name" value="Big_13"/>
</dbReference>
<dbReference type="InterPro" id="IPR031325">
    <property type="entry name" value="RHS_repeat"/>
</dbReference>
<gene>
    <name evidence="8" type="ORF">Osc7112_6722</name>
</gene>
<feature type="domain" description="Tlde1" evidence="4">
    <location>
        <begin position="2757"/>
        <end position="2837"/>
    </location>
</feature>
<keyword evidence="9" id="KW-1185">Reference proteome</keyword>
<dbReference type="EMBL" id="CP003616">
    <property type="protein sequence ID" value="AFZ10824.1"/>
    <property type="molecule type" value="Genomic_DNA"/>
</dbReference>
<evidence type="ECO:0000259" key="4">
    <source>
        <dbReference type="Pfam" id="PF10908"/>
    </source>
</evidence>
<dbReference type="KEGG" id="oni:Osc7112_6722"/>
<dbReference type="Proteomes" id="UP000010478">
    <property type="component" value="Plasmid pOSC7112.02"/>
</dbReference>
<organism evidence="8 9">
    <name type="scientific">Phormidium nigroviride PCC 7112</name>
    <dbReference type="NCBI Taxonomy" id="179408"/>
    <lineage>
        <taxon>Bacteria</taxon>
        <taxon>Bacillati</taxon>
        <taxon>Cyanobacteriota</taxon>
        <taxon>Cyanophyceae</taxon>
        <taxon>Oscillatoriophycideae</taxon>
        <taxon>Oscillatoriales</taxon>
        <taxon>Oscillatoriaceae</taxon>
        <taxon>Phormidium</taxon>
    </lineage>
</organism>
<proteinExistence type="predicted"/>
<dbReference type="InterPro" id="IPR021225">
    <property type="entry name" value="Tlde1_dom"/>
</dbReference>
<dbReference type="InterPro" id="IPR015919">
    <property type="entry name" value="Cadherin-like_sf"/>
</dbReference>
<evidence type="ECO:0000256" key="1">
    <source>
        <dbReference type="ARBA" id="ARBA00022729"/>
    </source>
</evidence>
<accession>K9VTD2</accession>
<dbReference type="PANTHER" id="PTHR32305">
    <property type="match status" value="1"/>
</dbReference>
<dbReference type="Pfam" id="PF10908">
    <property type="entry name" value="Tlde1_dom"/>
    <property type="match status" value="1"/>
</dbReference>
<dbReference type="NCBIfam" id="TIGR01643">
    <property type="entry name" value="YD_repeat_2x"/>
    <property type="match status" value="10"/>
</dbReference>
<dbReference type="InterPro" id="IPR013517">
    <property type="entry name" value="FG-GAP"/>
</dbReference>
<reference evidence="8 9" key="1">
    <citation type="submission" date="2012-05" db="EMBL/GenBank/DDBJ databases">
        <title>Finished plasmid 2 of genome of Oscillatoria sp. PCC 7112.</title>
        <authorList>
            <consortium name="US DOE Joint Genome Institute"/>
            <person name="Gugger M."/>
            <person name="Coursin T."/>
            <person name="Rippka R."/>
            <person name="Tandeau De Marsac N."/>
            <person name="Huntemann M."/>
            <person name="Wei C.-L."/>
            <person name="Han J."/>
            <person name="Detter J.C."/>
            <person name="Han C."/>
            <person name="Tapia R."/>
            <person name="Davenport K."/>
            <person name="Daligault H."/>
            <person name="Erkkila T."/>
            <person name="Gu W."/>
            <person name="Munk A.C.C."/>
            <person name="Teshima H."/>
            <person name="Xu Y."/>
            <person name="Chain P."/>
            <person name="Chen A."/>
            <person name="Krypides N."/>
            <person name="Mavromatis K."/>
            <person name="Markowitz V."/>
            <person name="Szeto E."/>
            <person name="Ivanova N."/>
            <person name="Mikhailova N."/>
            <person name="Ovchinnikova G."/>
            <person name="Pagani I."/>
            <person name="Pati A."/>
            <person name="Goodwin L."/>
            <person name="Peters L."/>
            <person name="Pitluck S."/>
            <person name="Woyke T."/>
            <person name="Kerfeld C."/>
        </authorList>
    </citation>
    <scope>NUCLEOTIDE SEQUENCE [LARGE SCALE GENOMIC DNA]</scope>
    <source>
        <strain evidence="8 9">PCC 7112</strain>
        <plasmid evidence="8 9">pOSC7112.02</plasmid>
    </source>
</reference>
<name>K9VTD2_9CYAN</name>
<feature type="domain" description="Bacterial Ig-like" evidence="6">
    <location>
        <begin position="145"/>
        <end position="254"/>
    </location>
</feature>
<dbReference type="Gene3D" id="2.60.40.10">
    <property type="entry name" value="Immunoglobulins"/>
    <property type="match status" value="3"/>
</dbReference>
<dbReference type="Pfam" id="PF17963">
    <property type="entry name" value="Big_9"/>
    <property type="match status" value="1"/>
</dbReference>
<feature type="region of interest" description="Disordered" evidence="3">
    <location>
        <begin position="2068"/>
        <end position="2088"/>
    </location>
</feature>
<dbReference type="InterPro" id="IPR056823">
    <property type="entry name" value="TEN-like_YD-shell"/>
</dbReference>
<evidence type="ECO:0000256" key="3">
    <source>
        <dbReference type="SAM" id="MobiDB-lite"/>
    </source>
</evidence>
<dbReference type="GO" id="GO:0016020">
    <property type="term" value="C:membrane"/>
    <property type="evidence" value="ECO:0007669"/>
    <property type="project" value="InterPro"/>
</dbReference>
<dbReference type="InterPro" id="IPR050708">
    <property type="entry name" value="T6SS_VgrG/RHS"/>
</dbReference>
<dbReference type="CDD" id="cd11304">
    <property type="entry name" value="Cadherin_repeat"/>
    <property type="match status" value="1"/>
</dbReference>
<dbReference type="InterPro" id="IPR013783">
    <property type="entry name" value="Ig-like_fold"/>
</dbReference>
<dbReference type="SUPFAM" id="SSF49313">
    <property type="entry name" value="Cadherin-like"/>
    <property type="match status" value="1"/>
</dbReference>
<dbReference type="PATRIC" id="fig|179408.3.peg.8043"/>
<dbReference type="SUPFAM" id="SSF69318">
    <property type="entry name" value="Integrin alpha N-terminal domain"/>
    <property type="match status" value="2"/>
</dbReference>
<dbReference type="InterPro" id="IPR006530">
    <property type="entry name" value="YD"/>
</dbReference>
<dbReference type="Pfam" id="PF25023">
    <property type="entry name" value="TEN_YD-shell"/>
    <property type="match status" value="2"/>
</dbReference>
<feature type="region of interest" description="Disordered" evidence="3">
    <location>
        <begin position="976"/>
        <end position="996"/>
    </location>
</feature>
<sequence>MPGEFNWGSGPYTGLKNFTMTPGDTFAVMVIPNGTIQISYATQLLWNLFPDRRPLFSVSPTNSTNSGYQLALADIIGSGNTFAIEDEPVAQTDRDYNDIIVSFIGATGSATPIGSVINPAREWRPTSLGQQIISYANSLVPNDTTPPAIAATLTNDTGTSNSDRITSNPTIGGTVTDSSSIASFRAGFDDTPIAEFADITSLLGSNGSFTLSRTQLETIRRNPLRDGNYTLRLIASDSAGNTSNTFSLDFTLDTAAPQTVLQTPISGGNHSTTARLIGTATDTGTNLSNLQYSVDGGSLNTLNADTSGKFDDSPPNSPLAVGSHTAVLEATDTGGNQTSQNINFQVTNSFTVAPPQTTGWAATSTDTVLLAERNSKLVQAVVPVQLGQATGSRTLRFQLKADFDKTDTASAIEDLFQIYLVSPNDPNQTLLDGGTPGTPLFSLAGSKAEFVPGRVRYSGDTVEIDLSSLKNSSSGNLLFRLTDSDTDIGSTVEVRNLTNTVDEEGTASPVFLATQNKTASGGSLDTDNLTAAPNLKVNFSQVQFDPATGNYKASVQVQNTGSPVSRSVAVVFPDLPAGVTLQNPDGTDSSGKPYINLRGAIPAGGLDTGAISDSVELVINNPNFQKFSLTATAIADAANQAPNLAAIESIDVKIGETFKLPLTATDPDGDPISFAIKSSASLPTGKITGNGTLEISPTPEEIGTYNFTVVASDGVLETSRPVTVNVTPSTAGLTRISGVIQNTNQQPLEGVLVGLGELRAITAADGSFEILRLEFPGLAELGLPELVPPDTLQIYGDGITGEDNYPYIAEKLPLLLEHEVYSNVNNVISRPIYLPPIDTANGKNINPAADTTVTTAAIPKASVFVKAGSLQDAEGNPYTENLSITEVPTELTPAALPPNLHTDLVVTIQPGDMVFTTPAPLSLPNRAGYSAGTTMDLWSINPTTGFFDNVGTGKVTADGSAIETVSGGIRNSSWHFFAPPAPSPKNPGQDPRNPKDKCNECKAKGGLTSEVEMHSGAVIETHDLVPYQSMGETRSLTLTYDSLRADPRPIVHFGYNNAPADTAQKLVAKLTVDAGKFQYQIPGYSGNQYSLTGGEHFWSMPDGGGSIDAALQVDMSALPSGQYDYTINSGIRRFTGTIFAGSSTDTKDKLVSVNTINSPFGSGWGIAGWQELVENSDSSLLLIDGDGSELVFDKSTLAGGGYVSPPGDFSKLEKLTDGTFRRTLNDKTVYSFNAGKRLVSVKEANGNETKYIYDGAGQLSQIIDAAGLITKLTYANGKVSQIEDPAGRLTKLEYDAAGNLQKIVDPDTKARTFSYDSERHITKEVDKRGFSEQTLYDFAGRATGGIRKDGSQLQVAPVQVQGLYRKEDTTNPLNAPVAQPLGAVEASYADGSGGVVTQILDQTGQVVSAKDGGGNKPTFERNPNLLVTKKTDARGNTTSYEYDTKGNVKSISDSLSGTPQTPPNNNEDQLFAAKTYYPVGASSSVATIKDVNDDGIPDIITANRYSNNVSVLPGNGDGTFTPPTNYPVANQPTSVALGDVNGDGKNDIVTANPYGGTNPDSGTVSVLLGDGNGNFGTPTNYTVGYGAVSVAVGDLNKDGKNDIVTANDSSNNISVLLGNSSGSFSRTDITLNYRPETVSLNDLDKDGNLDIISASRYDTNYSTGGMSVLLGNGNGTFAAENNYMAGSRPGGVAVGDINKDGRNDIVTASSGSGESVASVLLGNSNGSFAVATNYPLRSNIYPESVAIGDLDLDDDLDVVVSGSGYGYESVMLNNGSGILASPTDNSNPVGGTYQPSVALEDVDSDGDLDMVLVSYNGVSVSLNNTVRNEQGGGTGKRSFTYDPVLNQVTSETDELGRQTLYEIDPLTGNRIKVTNVVGAVGDSDDVVTSYTYTNKNLIDIETDPNGRVTDYDYNDKNQLVKITVAKGTPDEAMQQFEYDAAGNQKAVVDENGIRTEYEYDAMNQLKKTTFAKGTPDEAVQQFEYDAAGNQTATIDENGNRTESEYNIMNQLVKVKAPDPDGSGPLSSPVTSYEYDKNGNQVLMLDPLGRKTEYRYDSRNRLVETVNPDGSKEKMRYDSDNNQTASFDAKGNRTNKVYDARGRLIREVDPSDKVTRFEYDVANQMVAQVDANSSRTEYKYDDLGRRTDVTEGATTAVASTSKTEYDKVGNVTAEIDGNNNKTQFVYDARNRQTQITDALTPSGTTTTEYDKVGNVTSIKDPVNNTTQFVYDARNRLKSETNQFSKTRAFEYDKVGNRTRITDRNNRVRSFTYDALNRETAENWLNNTGNPIRTITSTYDAASQLTSVKDPDSTYQFSYDPKGRQIAVDNTGTPGVPNVLLNYTYDDEDNLLSVSDTINGAAKGNTAYTYDTLNRVSQVTQSGNGVASKRVDFGYDNIGQIKSVNRYSDLSGSQLVRGTTYTYDAKNRLDVLSHGSGVSYDFDYDNGNRITKIADVDEVTNYTYDKNNQLTVADHSNSNQPDEGFSYDANGNRTNSGYQTGTNNRLNSDGTFNYVYDDEGNLIRKTEIATNKVTEYQWDYRNRLLGVVDKDAAGNAVGNVGFKYDVMNRRISKKVGNAETRFVYDRDNVLFDFAVNASNQPVLDKRYLFGAGVDQILAQESAGGSVLWALTDQLGTVKDWVNNSGSVVNHVGYDAFGGVVSQSNPAFGSRYGFTGREFDGETGLYYYRSRYYNPGIGRFIGEDAIGFEGGDANLYRYVGNNSINSVDPSGFLVWGVYNRGNKQLLLTDASQRSAPIIVNVFSGKDEAKDQPQLESVPDKGPIPKGRYEILEHTTQNWYRLDRLDSKPRNDRDDDLYGRGAFRLHPGTLSLGCITIPNNTEKGRNDWDKIKNMLDLTETELVEDNLGRAAFLLSFIGRGPKLKKYGEIFVE</sequence>
<dbReference type="Gene3D" id="2.180.10.10">
    <property type="entry name" value="RHS repeat-associated core"/>
    <property type="match status" value="5"/>
</dbReference>
<evidence type="ECO:0000259" key="6">
    <source>
        <dbReference type="Pfam" id="PF19077"/>
    </source>
</evidence>
<dbReference type="InterPro" id="IPR028994">
    <property type="entry name" value="Integrin_alpha_N"/>
</dbReference>
<feature type="domain" description="Teneurin-like YD-shell" evidence="7">
    <location>
        <begin position="2458"/>
        <end position="2719"/>
    </location>
</feature>
<evidence type="ECO:0000313" key="9">
    <source>
        <dbReference type="Proteomes" id="UP000010478"/>
    </source>
</evidence>
<dbReference type="InterPro" id="IPR025193">
    <property type="entry name" value="DUF4114"/>
</dbReference>
<dbReference type="Pfam" id="PF05593">
    <property type="entry name" value="RHS_repeat"/>
    <property type="match status" value="9"/>
</dbReference>
<dbReference type="InterPro" id="IPR022385">
    <property type="entry name" value="Rhs_assc_core"/>
</dbReference>
<geneLocation type="plasmid" evidence="8 9">
    <name>pOSC7112.02</name>
</geneLocation>
<evidence type="ECO:0000259" key="5">
    <source>
        <dbReference type="Pfam" id="PF13448"/>
    </source>
</evidence>
<dbReference type="Pfam" id="PF19077">
    <property type="entry name" value="Big_13"/>
    <property type="match status" value="1"/>
</dbReference>
<dbReference type="NCBIfam" id="TIGR03696">
    <property type="entry name" value="Rhs_assc_core"/>
    <property type="match status" value="1"/>
</dbReference>
<feature type="region of interest" description="Disordered" evidence="3">
    <location>
        <begin position="1436"/>
        <end position="1468"/>
    </location>
</feature>
<dbReference type="Pfam" id="PF13448">
    <property type="entry name" value="DUF4114"/>
    <property type="match status" value="1"/>
</dbReference>
<evidence type="ECO:0000313" key="8">
    <source>
        <dbReference type="EMBL" id="AFZ10824.1"/>
    </source>
</evidence>
<feature type="domain" description="DUF4114" evidence="5">
    <location>
        <begin position="20"/>
        <end position="103"/>
    </location>
</feature>
<dbReference type="HOGENOM" id="CLU_226517_0_0_3"/>
<keyword evidence="8" id="KW-0614">Plasmid</keyword>
<keyword evidence="2" id="KW-0677">Repeat</keyword>
<dbReference type="Gene3D" id="2.130.10.130">
    <property type="entry name" value="Integrin alpha, N-terminal"/>
    <property type="match status" value="2"/>
</dbReference>
<dbReference type="PANTHER" id="PTHR32305:SF15">
    <property type="entry name" value="PROTEIN RHSA-RELATED"/>
    <property type="match status" value="1"/>
</dbReference>
<feature type="domain" description="Teneurin-like YD-shell" evidence="7">
    <location>
        <begin position="1228"/>
        <end position="1325"/>
    </location>
</feature>
<feature type="compositionally biased region" description="Basic and acidic residues" evidence="3">
    <location>
        <begin position="2069"/>
        <end position="2078"/>
    </location>
</feature>
<protein>
    <submittedName>
        <fullName evidence="8">RHS repeat-associated core domain protein</fullName>
    </submittedName>
</protein>
<dbReference type="Pfam" id="PF13517">
    <property type="entry name" value="FG-GAP_3"/>
    <property type="match status" value="3"/>
</dbReference>
<dbReference type="GO" id="GO:0005509">
    <property type="term" value="F:calcium ion binding"/>
    <property type="evidence" value="ECO:0007669"/>
    <property type="project" value="InterPro"/>
</dbReference>
<evidence type="ECO:0000256" key="2">
    <source>
        <dbReference type="ARBA" id="ARBA00022737"/>
    </source>
</evidence>
<keyword evidence="1" id="KW-0732">Signal</keyword>
<evidence type="ECO:0000259" key="7">
    <source>
        <dbReference type="Pfam" id="PF25023"/>
    </source>
</evidence>